<dbReference type="EMBL" id="CM039438">
    <property type="protein sequence ID" value="KAI4299459.1"/>
    <property type="molecule type" value="Genomic_DNA"/>
</dbReference>
<dbReference type="Proteomes" id="UP000828941">
    <property type="component" value="Chromosome 13"/>
</dbReference>
<reference evidence="1 2" key="1">
    <citation type="journal article" date="2022" name="DNA Res.">
        <title>Chromosomal-level genome assembly of the orchid tree Bauhinia variegata (Leguminosae; Cercidoideae) supports the allotetraploid origin hypothesis of Bauhinia.</title>
        <authorList>
            <person name="Zhong Y."/>
            <person name="Chen Y."/>
            <person name="Zheng D."/>
            <person name="Pang J."/>
            <person name="Liu Y."/>
            <person name="Luo S."/>
            <person name="Meng S."/>
            <person name="Qian L."/>
            <person name="Wei D."/>
            <person name="Dai S."/>
            <person name="Zhou R."/>
        </authorList>
    </citation>
    <scope>NUCLEOTIDE SEQUENCE [LARGE SCALE GENOMIC DNA]</scope>
    <source>
        <strain evidence="1">BV-YZ2020</strain>
    </source>
</reference>
<accession>A0ACB9KQC2</accession>
<comment type="caution">
    <text evidence="1">The sequence shown here is derived from an EMBL/GenBank/DDBJ whole genome shotgun (WGS) entry which is preliminary data.</text>
</comment>
<evidence type="ECO:0000313" key="2">
    <source>
        <dbReference type="Proteomes" id="UP000828941"/>
    </source>
</evidence>
<keyword evidence="2" id="KW-1185">Reference proteome</keyword>
<protein>
    <submittedName>
        <fullName evidence="1">Uncharacterized protein</fullName>
    </submittedName>
</protein>
<proteinExistence type="predicted"/>
<evidence type="ECO:0000313" key="1">
    <source>
        <dbReference type="EMBL" id="KAI4299459.1"/>
    </source>
</evidence>
<sequence length="308" mass="34800">MSAYAHQMEQQNSARSLASAGSELESRYVIESGFYMKSVTATIFIASLITLGILLITMLVSLVVMLQTCESRSEGIIEFPTVRDDYSYCKIYSLHAELNNLKGNNNIPKICHALAIQYITGGQYAKDLDSTNSLIEDYFKSTTPSDDGLDVVLMDIDDTFPANPRSSNLFHRFHNYSISDCIEKAKNLKLMFILRLYKNVQADGWPIILLSREPGSHQNVTTNRLLAAGFRGWSSLMMRLEDEDSTKGYGYFSRQRNLIEKKGYRIKSVISSYMDALIVSDTGMRNFKLPDSMCDKLEQQMESTDAID</sequence>
<name>A0ACB9KQC2_BAUVA</name>
<gene>
    <name evidence="1" type="ORF">L6164_032919</name>
</gene>
<organism evidence="1 2">
    <name type="scientific">Bauhinia variegata</name>
    <name type="common">Purple orchid tree</name>
    <name type="synonym">Phanera variegata</name>
    <dbReference type="NCBI Taxonomy" id="167791"/>
    <lineage>
        <taxon>Eukaryota</taxon>
        <taxon>Viridiplantae</taxon>
        <taxon>Streptophyta</taxon>
        <taxon>Embryophyta</taxon>
        <taxon>Tracheophyta</taxon>
        <taxon>Spermatophyta</taxon>
        <taxon>Magnoliopsida</taxon>
        <taxon>eudicotyledons</taxon>
        <taxon>Gunneridae</taxon>
        <taxon>Pentapetalae</taxon>
        <taxon>rosids</taxon>
        <taxon>fabids</taxon>
        <taxon>Fabales</taxon>
        <taxon>Fabaceae</taxon>
        <taxon>Cercidoideae</taxon>
        <taxon>Cercideae</taxon>
        <taxon>Bauhiniinae</taxon>
        <taxon>Bauhinia</taxon>
    </lineage>
</organism>